<keyword evidence="4" id="KW-0732">Signal</keyword>
<reference evidence="5 6" key="1">
    <citation type="submission" date="2024-12" db="EMBL/GenBank/DDBJ databases">
        <title>The unique morphological basis and parallel evolutionary history of personate flowers in Penstemon.</title>
        <authorList>
            <person name="Depatie T.H."/>
            <person name="Wessinger C.A."/>
        </authorList>
    </citation>
    <scope>NUCLEOTIDE SEQUENCE [LARGE SCALE GENOMIC DNA]</scope>
    <source>
        <strain evidence="5">WTNN_2</strain>
        <tissue evidence="5">Leaf</tissue>
    </source>
</reference>
<feature type="disulfide bond" evidence="3">
    <location>
        <begin position="152"/>
        <end position="213"/>
    </location>
</feature>
<comment type="caution">
    <text evidence="5">The sequence shown here is derived from an EMBL/GenBank/DDBJ whole genome shotgun (WGS) entry which is preliminary data.</text>
</comment>
<dbReference type="PANTHER" id="PTHR31048">
    <property type="entry name" value="OS03G0233200 PROTEIN"/>
    <property type="match status" value="1"/>
</dbReference>
<sequence length="240" mass="25585">MASLQFIFFVSILPFFTGSTNAAVFTLQNRCKQTIWPGTLSGSGKPLLIHGGVELKPAQTTTITAPFGWSGRFWARTGCVFDQSTKKGSCVTGDCGGVLECGGAGGAPPVSLAEFTLDSPQDFYDVSLVDGFNLPISVIPSGGSGNCSSVICDSDLNTVCPKELEVRLKDGGVVACESACMALKKDEYCCTGEYNNPKVCKPSKYSEVFKKACPTSYSYPYDDETSTFTCKAANYLITFC</sequence>
<dbReference type="PIRSF" id="PIRSF002703">
    <property type="entry name" value="Thaumatin"/>
    <property type="match status" value="1"/>
</dbReference>
<dbReference type="SMART" id="SM00205">
    <property type="entry name" value="THN"/>
    <property type="match status" value="1"/>
</dbReference>
<dbReference type="PROSITE" id="PS51367">
    <property type="entry name" value="THAUMATIN_2"/>
    <property type="match status" value="1"/>
</dbReference>
<accession>A0ABD3RQA7</accession>
<feature type="disulfide bond" evidence="3">
    <location>
        <begin position="160"/>
        <end position="176"/>
    </location>
</feature>
<dbReference type="Gene3D" id="2.60.110.10">
    <property type="entry name" value="Thaumatin"/>
    <property type="match status" value="1"/>
</dbReference>
<evidence type="ECO:0000256" key="1">
    <source>
        <dbReference type="ARBA" id="ARBA00010607"/>
    </source>
</evidence>
<protein>
    <recommendedName>
        <fullName evidence="7">Thaumatin-like protein</fullName>
    </recommendedName>
</protein>
<feature type="disulfide bond" evidence="3">
    <location>
        <begin position="190"/>
        <end position="200"/>
    </location>
</feature>
<dbReference type="Proteomes" id="UP001634393">
    <property type="component" value="Unassembled WGS sequence"/>
</dbReference>
<evidence type="ECO:0000256" key="4">
    <source>
        <dbReference type="SAM" id="SignalP"/>
    </source>
</evidence>
<dbReference type="InterPro" id="IPR001938">
    <property type="entry name" value="Thaumatin"/>
</dbReference>
<proteinExistence type="inferred from homology"/>
<dbReference type="PRINTS" id="PR00347">
    <property type="entry name" value="THAUMATIN"/>
</dbReference>
<feature type="disulfide bond" evidence="3">
    <location>
        <begin position="31"/>
        <end position="240"/>
    </location>
</feature>
<feature type="signal peptide" evidence="4">
    <location>
        <begin position="1"/>
        <end position="22"/>
    </location>
</feature>
<gene>
    <name evidence="5" type="ORF">ACJIZ3_016321</name>
</gene>
<keyword evidence="6" id="KW-1185">Reference proteome</keyword>
<feature type="disulfide bond" evidence="3">
    <location>
        <begin position="147"/>
        <end position="230"/>
    </location>
</feature>
<dbReference type="AlphaFoldDB" id="A0ABD3RQA7"/>
<feature type="disulfide bond" evidence="3">
    <location>
        <begin position="95"/>
        <end position="101"/>
    </location>
</feature>
<evidence type="ECO:0000313" key="5">
    <source>
        <dbReference type="EMBL" id="KAL3815053.1"/>
    </source>
</evidence>
<comment type="similarity">
    <text evidence="1">Belongs to the thaumatin family.</text>
</comment>
<feature type="chain" id="PRO_5044867313" description="Thaumatin-like protein" evidence="4">
    <location>
        <begin position="23"/>
        <end position="240"/>
    </location>
</feature>
<dbReference type="Pfam" id="PF00314">
    <property type="entry name" value="Thaumatin"/>
    <property type="match status" value="1"/>
</dbReference>
<dbReference type="FunFam" id="2.60.110.10:FF:000002">
    <property type="entry name" value="Thaumatin-like protein 1a"/>
    <property type="match status" value="1"/>
</dbReference>
<keyword evidence="2 3" id="KW-1015">Disulfide bond</keyword>
<dbReference type="InterPro" id="IPR037176">
    <property type="entry name" value="Osmotin/thaumatin-like_sf"/>
</dbReference>
<feature type="disulfide bond" evidence="3">
    <location>
        <begin position="180"/>
        <end position="189"/>
    </location>
</feature>
<dbReference type="EMBL" id="JBJXBP010000008">
    <property type="protein sequence ID" value="KAL3815053.1"/>
    <property type="molecule type" value="Genomic_DNA"/>
</dbReference>
<evidence type="ECO:0000256" key="2">
    <source>
        <dbReference type="ARBA" id="ARBA00023157"/>
    </source>
</evidence>
<name>A0ABD3RQA7_9LAMI</name>
<dbReference type="CDD" id="cd09218">
    <property type="entry name" value="TLP-PA"/>
    <property type="match status" value="1"/>
</dbReference>
<evidence type="ECO:0000313" key="6">
    <source>
        <dbReference type="Proteomes" id="UP001634393"/>
    </source>
</evidence>
<organism evidence="5 6">
    <name type="scientific">Penstemon smallii</name>
    <dbReference type="NCBI Taxonomy" id="265156"/>
    <lineage>
        <taxon>Eukaryota</taxon>
        <taxon>Viridiplantae</taxon>
        <taxon>Streptophyta</taxon>
        <taxon>Embryophyta</taxon>
        <taxon>Tracheophyta</taxon>
        <taxon>Spermatophyta</taxon>
        <taxon>Magnoliopsida</taxon>
        <taxon>eudicotyledons</taxon>
        <taxon>Gunneridae</taxon>
        <taxon>Pentapetalae</taxon>
        <taxon>asterids</taxon>
        <taxon>lamiids</taxon>
        <taxon>Lamiales</taxon>
        <taxon>Plantaginaceae</taxon>
        <taxon>Cheloneae</taxon>
        <taxon>Penstemon</taxon>
    </lineage>
</organism>
<dbReference type="SUPFAM" id="SSF49870">
    <property type="entry name" value="Osmotin, thaumatin-like protein"/>
    <property type="match status" value="1"/>
</dbReference>
<evidence type="ECO:0000256" key="3">
    <source>
        <dbReference type="PIRSR" id="PIRSR002703-1"/>
    </source>
</evidence>
<feature type="disulfide bond" evidence="3">
    <location>
        <begin position="79"/>
        <end position="90"/>
    </location>
</feature>
<evidence type="ECO:0008006" key="7">
    <source>
        <dbReference type="Google" id="ProtNLM"/>
    </source>
</evidence>